<name>A0A9D4HBN7_DREPO</name>
<evidence type="ECO:0000256" key="2">
    <source>
        <dbReference type="SAM" id="MobiDB-lite"/>
    </source>
</evidence>
<dbReference type="AlphaFoldDB" id="A0A9D4HBN7"/>
<organism evidence="3 4">
    <name type="scientific">Dreissena polymorpha</name>
    <name type="common">Zebra mussel</name>
    <name type="synonym">Mytilus polymorpha</name>
    <dbReference type="NCBI Taxonomy" id="45954"/>
    <lineage>
        <taxon>Eukaryota</taxon>
        <taxon>Metazoa</taxon>
        <taxon>Spiralia</taxon>
        <taxon>Lophotrochozoa</taxon>
        <taxon>Mollusca</taxon>
        <taxon>Bivalvia</taxon>
        <taxon>Autobranchia</taxon>
        <taxon>Heteroconchia</taxon>
        <taxon>Euheterodonta</taxon>
        <taxon>Imparidentia</taxon>
        <taxon>Neoheterodontei</taxon>
        <taxon>Myida</taxon>
        <taxon>Dreissenoidea</taxon>
        <taxon>Dreissenidae</taxon>
        <taxon>Dreissena</taxon>
    </lineage>
</organism>
<evidence type="ECO:0000313" key="4">
    <source>
        <dbReference type="Proteomes" id="UP000828390"/>
    </source>
</evidence>
<comment type="caution">
    <text evidence="3">The sequence shown here is derived from an EMBL/GenBank/DDBJ whole genome shotgun (WGS) entry which is preliminary data.</text>
</comment>
<proteinExistence type="predicted"/>
<keyword evidence="4" id="KW-1185">Reference proteome</keyword>
<evidence type="ECO:0000256" key="1">
    <source>
        <dbReference type="SAM" id="Coils"/>
    </source>
</evidence>
<dbReference type="EMBL" id="JAIWYP010000004">
    <property type="protein sequence ID" value="KAH3831013.1"/>
    <property type="molecule type" value="Genomic_DNA"/>
</dbReference>
<reference evidence="3" key="2">
    <citation type="submission" date="2020-11" db="EMBL/GenBank/DDBJ databases">
        <authorList>
            <person name="McCartney M.A."/>
            <person name="Auch B."/>
            <person name="Kono T."/>
            <person name="Mallez S."/>
            <person name="Becker A."/>
            <person name="Gohl D.M."/>
            <person name="Silverstein K.A.T."/>
            <person name="Koren S."/>
            <person name="Bechman K.B."/>
            <person name="Herman A."/>
            <person name="Abrahante J.E."/>
            <person name="Garbe J."/>
        </authorList>
    </citation>
    <scope>NUCLEOTIDE SEQUENCE</scope>
    <source>
        <strain evidence="3">Duluth1</strain>
        <tissue evidence="3">Whole animal</tissue>
    </source>
</reference>
<protein>
    <submittedName>
        <fullName evidence="3">Uncharacterized protein</fullName>
    </submittedName>
</protein>
<evidence type="ECO:0000313" key="3">
    <source>
        <dbReference type="EMBL" id="KAH3831013.1"/>
    </source>
</evidence>
<feature type="compositionally biased region" description="Basic and acidic residues" evidence="2">
    <location>
        <begin position="319"/>
        <end position="329"/>
    </location>
</feature>
<feature type="coiled-coil region" evidence="1">
    <location>
        <begin position="51"/>
        <end position="81"/>
    </location>
</feature>
<feature type="region of interest" description="Disordered" evidence="2">
    <location>
        <begin position="319"/>
        <end position="377"/>
    </location>
</feature>
<keyword evidence="1" id="KW-0175">Coiled coil</keyword>
<dbReference type="Proteomes" id="UP000828390">
    <property type="component" value="Unassembled WGS sequence"/>
</dbReference>
<gene>
    <name evidence="3" type="ORF">DPMN_104272</name>
</gene>
<reference evidence="3" key="1">
    <citation type="journal article" date="2019" name="bioRxiv">
        <title>The Genome of the Zebra Mussel, Dreissena polymorpha: A Resource for Invasive Species Research.</title>
        <authorList>
            <person name="McCartney M.A."/>
            <person name="Auch B."/>
            <person name="Kono T."/>
            <person name="Mallez S."/>
            <person name="Zhang Y."/>
            <person name="Obille A."/>
            <person name="Becker A."/>
            <person name="Abrahante J.E."/>
            <person name="Garbe J."/>
            <person name="Badalamenti J.P."/>
            <person name="Herman A."/>
            <person name="Mangelson H."/>
            <person name="Liachko I."/>
            <person name="Sullivan S."/>
            <person name="Sone E.D."/>
            <person name="Koren S."/>
            <person name="Silverstein K.A.T."/>
            <person name="Beckman K.B."/>
            <person name="Gohl D.M."/>
        </authorList>
    </citation>
    <scope>NUCLEOTIDE SEQUENCE</scope>
    <source>
        <strain evidence="3">Duluth1</strain>
        <tissue evidence="3">Whole animal</tissue>
    </source>
</reference>
<sequence>MAVTVDELFTNDLNEYMKVAEELLESKDPKTKAFVTDSIRDMQKFLQVKQLKAEEQLKTEIEEDNEEIKSLKHRITKLRDGGVENPGDEPLDPLKLWQDLKDNEGKNIFRYLIPETKEQVQLVHEKLLTILKKSYETARQFMQDSRAQIVYQVIQPGAAFERILDGQTALKAFDKNEEELNELSAQCQFKAMPFCINAIKKNIRDAILSKHKQLCTVPNTSDEFQKAMDNYFLKCIEFSWAAAFEEEPPILLVTDPNKECPKQLLNSFEGLDKLHKLCTVEWPALVQGDSIICPWVLRERNQHRPKAPPYTKEELLNVGSHRTEPERTVESQIRVEMTSPISRPLPKPPETGKANKFQDKNTKQPKKKMQLQRKNEY</sequence>
<accession>A0A9D4HBN7</accession>